<dbReference type="PANTHER" id="PTHR31225:SF63">
    <property type="entry name" value="BETA-SELINENE SYNTHASE"/>
    <property type="match status" value="1"/>
</dbReference>
<feature type="transmembrane region" description="Helical" evidence="2">
    <location>
        <begin position="12"/>
        <end position="29"/>
    </location>
</feature>
<dbReference type="PANTHER" id="PTHR31225">
    <property type="entry name" value="OS04G0344100 PROTEIN-RELATED"/>
    <property type="match status" value="1"/>
</dbReference>
<dbReference type="SUPFAM" id="SSF48576">
    <property type="entry name" value="Terpenoid synthases"/>
    <property type="match status" value="1"/>
</dbReference>
<dbReference type="Pfam" id="PF03936">
    <property type="entry name" value="Terpene_synth_C"/>
    <property type="match status" value="1"/>
</dbReference>
<accession>A0A921QYU3</accession>
<name>A0A921QYU3_SORBI</name>
<dbReference type="GO" id="GO:0010333">
    <property type="term" value="F:terpene synthase activity"/>
    <property type="evidence" value="ECO:0007669"/>
    <property type="project" value="InterPro"/>
</dbReference>
<protein>
    <recommendedName>
        <fullName evidence="3">Terpene synthase metal-binding domain-containing protein</fullName>
    </recommendedName>
</protein>
<evidence type="ECO:0000256" key="2">
    <source>
        <dbReference type="SAM" id="Phobius"/>
    </source>
</evidence>
<evidence type="ECO:0000313" key="5">
    <source>
        <dbReference type="Proteomes" id="UP000807115"/>
    </source>
</evidence>
<dbReference type="GO" id="GO:0000287">
    <property type="term" value="F:magnesium ion binding"/>
    <property type="evidence" value="ECO:0007669"/>
    <property type="project" value="InterPro"/>
</dbReference>
<reference evidence="4" key="2">
    <citation type="submission" date="2020-10" db="EMBL/GenBank/DDBJ databases">
        <authorList>
            <person name="Cooper E.A."/>
            <person name="Brenton Z.W."/>
            <person name="Flinn B.S."/>
            <person name="Jenkins J."/>
            <person name="Shu S."/>
            <person name="Flowers D."/>
            <person name="Luo F."/>
            <person name="Wang Y."/>
            <person name="Xia P."/>
            <person name="Barry K."/>
            <person name="Daum C."/>
            <person name="Lipzen A."/>
            <person name="Yoshinaga Y."/>
            <person name="Schmutz J."/>
            <person name="Saski C."/>
            <person name="Vermerris W."/>
            <person name="Kresovich S."/>
        </authorList>
    </citation>
    <scope>NUCLEOTIDE SEQUENCE</scope>
</reference>
<evidence type="ECO:0000313" key="4">
    <source>
        <dbReference type="EMBL" id="KAG0529969.1"/>
    </source>
</evidence>
<evidence type="ECO:0000259" key="3">
    <source>
        <dbReference type="Pfam" id="PF03936"/>
    </source>
</evidence>
<keyword evidence="2" id="KW-0812">Transmembrane</keyword>
<dbReference type="InterPro" id="IPR008949">
    <property type="entry name" value="Isoprenoid_synthase_dom_sf"/>
</dbReference>
<dbReference type="EMBL" id="CM027684">
    <property type="protein sequence ID" value="KAG0529969.1"/>
    <property type="molecule type" value="Genomic_DNA"/>
</dbReference>
<dbReference type="Proteomes" id="UP000807115">
    <property type="component" value="Chromosome 5"/>
</dbReference>
<dbReference type="AlphaFoldDB" id="A0A921QYU3"/>
<sequence length="144" mass="15873">MPSFKDHLDLSTMTSAMPALTIAALMALGKQATKKVFEWASSAPDMVRACGEVGRFLNDISAFKKGRKNKNDIMTSLECYMKEHGTTGKEAAASLLEMVDSAWRRMNKAFMEIDRTLLPAVNVAVINQARVIEVVYYGGNDGYT</sequence>
<comment type="caution">
    <text evidence="4">The sequence shown here is derived from an EMBL/GenBank/DDBJ whole genome shotgun (WGS) entry which is preliminary data.</text>
</comment>
<dbReference type="InterPro" id="IPR050148">
    <property type="entry name" value="Terpene_synthase-like"/>
</dbReference>
<keyword evidence="1" id="KW-0479">Metal-binding</keyword>
<organism evidence="4 5">
    <name type="scientific">Sorghum bicolor</name>
    <name type="common">Sorghum</name>
    <name type="synonym">Sorghum vulgare</name>
    <dbReference type="NCBI Taxonomy" id="4558"/>
    <lineage>
        <taxon>Eukaryota</taxon>
        <taxon>Viridiplantae</taxon>
        <taxon>Streptophyta</taxon>
        <taxon>Embryophyta</taxon>
        <taxon>Tracheophyta</taxon>
        <taxon>Spermatophyta</taxon>
        <taxon>Magnoliopsida</taxon>
        <taxon>Liliopsida</taxon>
        <taxon>Poales</taxon>
        <taxon>Poaceae</taxon>
        <taxon>PACMAD clade</taxon>
        <taxon>Panicoideae</taxon>
        <taxon>Andropogonodae</taxon>
        <taxon>Andropogoneae</taxon>
        <taxon>Sorghinae</taxon>
        <taxon>Sorghum</taxon>
    </lineage>
</organism>
<feature type="domain" description="Terpene synthase metal-binding" evidence="3">
    <location>
        <begin position="1"/>
        <end position="104"/>
    </location>
</feature>
<evidence type="ECO:0000256" key="1">
    <source>
        <dbReference type="ARBA" id="ARBA00022723"/>
    </source>
</evidence>
<keyword evidence="2" id="KW-1133">Transmembrane helix</keyword>
<proteinExistence type="predicted"/>
<dbReference type="Gene3D" id="1.10.600.10">
    <property type="entry name" value="Farnesyl Diphosphate Synthase"/>
    <property type="match status" value="1"/>
</dbReference>
<dbReference type="GO" id="GO:0016114">
    <property type="term" value="P:terpenoid biosynthetic process"/>
    <property type="evidence" value="ECO:0007669"/>
    <property type="project" value="InterPro"/>
</dbReference>
<gene>
    <name evidence="4" type="ORF">BDA96_05G143600</name>
</gene>
<keyword evidence="2" id="KW-0472">Membrane</keyword>
<reference evidence="4" key="1">
    <citation type="journal article" date="2019" name="BMC Genomics">
        <title>A new reference genome for Sorghum bicolor reveals high levels of sequence similarity between sweet and grain genotypes: implications for the genetics of sugar metabolism.</title>
        <authorList>
            <person name="Cooper E.A."/>
            <person name="Brenton Z.W."/>
            <person name="Flinn B.S."/>
            <person name="Jenkins J."/>
            <person name="Shu S."/>
            <person name="Flowers D."/>
            <person name="Luo F."/>
            <person name="Wang Y."/>
            <person name="Xia P."/>
            <person name="Barry K."/>
            <person name="Daum C."/>
            <person name="Lipzen A."/>
            <person name="Yoshinaga Y."/>
            <person name="Schmutz J."/>
            <person name="Saski C."/>
            <person name="Vermerris W."/>
            <person name="Kresovich S."/>
        </authorList>
    </citation>
    <scope>NUCLEOTIDE SEQUENCE</scope>
</reference>
<dbReference type="InterPro" id="IPR005630">
    <property type="entry name" value="Terpene_synthase_metal-bd"/>
</dbReference>